<keyword evidence="2" id="KW-0946">Virion</keyword>
<feature type="compositionally biased region" description="Basic and acidic residues" evidence="1">
    <location>
        <begin position="42"/>
        <end position="91"/>
    </location>
</feature>
<evidence type="ECO:0000256" key="1">
    <source>
        <dbReference type="SAM" id="MobiDB-lite"/>
    </source>
</evidence>
<keyword evidence="2" id="KW-0167">Capsid protein</keyword>
<dbReference type="RefSeq" id="WP_074598299.1">
    <property type="nucleotide sequence ID" value="NZ_FNHF01000001.1"/>
</dbReference>
<reference evidence="3" key="1">
    <citation type="submission" date="2016-10" db="EMBL/GenBank/DDBJ databases">
        <authorList>
            <person name="Varghese N."/>
            <person name="Submissions S."/>
        </authorList>
    </citation>
    <scope>NUCLEOTIDE SEQUENCE [LARGE SCALE GENOMIC DNA]</scope>
    <source>
        <strain evidence="3">CGMCC 1.6199</strain>
    </source>
</reference>
<name>A0A1G9PFI8_9BACI</name>
<dbReference type="Proteomes" id="UP000182347">
    <property type="component" value="Unassembled WGS sequence"/>
</dbReference>
<dbReference type="InterPro" id="IPR025439">
    <property type="entry name" value="Spore_coat_CotO"/>
</dbReference>
<gene>
    <name evidence="2" type="ORF">SAMN05216244_1410</name>
</gene>
<keyword evidence="3" id="KW-1185">Reference proteome</keyword>
<sequence length="187" mass="21833">MNGNKNTAREPMLYITQPKMEKPTASMQTNYRTPRKKKRKPDRGSSIKEKELRKRSSEKELKAEENTLQESEHPPAETEAIEKEKSEEKVQPAEVSENESEAKETATSQRSSRKRFRDMTNEEKIDYFVGLPRTVPRMKCEVVTDKETHRGIIYDYQEGTVYMKTIKRPFKAQVDKETIKSIKLLGF</sequence>
<evidence type="ECO:0000313" key="2">
    <source>
        <dbReference type="EMBL" id="SDL97528.1"/>
    </source>
</evidence>
<protein>
    <submittedName>
        <fullName evidence="2">Spore coat protein CotO</fullName>
    </submittedName>
</protein>
<accession>A0A1G9PFI8</accession>
<organism evidence="2 3">
    <name type="scientific">Sediminibacillus halophilus</name>
    <dbReference type="NCBI Taxonomy" id="482461"/>
    <lineage>
        <taxon>Bacteria</taxon>
        <taxon>Bacillati</taxon>
        <taxon>Bacillota</taxon>
        <taxon>Bacilli</taxon>
        <taxon>Bacillales</taxon>
        <taxon>Bacillaceae</taxon>
        <taxon>Sediminibacillus</taxon>
    </lineage>
</organism>
<dbReference type="EMBL" id="FNHF01000001">
    <property type="protein sequence ID" value="SDL97528.1"/>
    <property type="molecule type" value="Genomic_DNA"/>
</dbReference>
<dbReference type="Pfam" id="PF14153">
    <property type="entry name" value="Spore_coat_CotO"/>
    <property type="match status" value="1"/>
</dbReference>
<dbReference type="STRING" id="482461.SAMN05216244_1410"/>
<feature type="region of interest" description="Disordered" evidence="1">
    <location>
        <begin position="1"/>
        <end position="118"/>
    </location>
</feature>
<evidence type="ECO:0000313" key="3">
    <source>
        <dbReference type="Proteomes" id="UP000182347"/>
    </source>
</evidence>
<proteinExistence type="predicted"/>
<dbReference type="AlphaFoldDB" id="A0A1G9PFI8"/>